<dbReference type="RefSeq" id="WP_156005353.1">
    <property type="nucleotide sequence ID" value="NZ_CP046276.1"/>
</dbReference>
<dbReference type="EMBL" id="CP046276">
    <property type="protein sequence ID" value="QGS51419.1"/>
    <property type="molecule type" value="Genomic_DNA"/>
</dbReference>
<proteinExistence type="predicted"/>
<dbReference type="InterPro" id="IPR007880">
    <property type="entry name" value="Spiralin"/>
</dbReference>
<organism evidence="2 3">
    <name type="scientific">Spiroplasma tabanidicola</name>
    <dbReference type="NCBI Taxonomy" id="324079"/>
    <lineage>
        <taxon>Bacteria</taxon>
        <taxon>Bacillati</taxon>
        <taxon>Mycoplasmatota</taxon>
        <taxon>Mollicutes</taxon>
        <taxon>Entomoplasmatales</taxon>
        <taxon>Spiroplasmataceae</taxon>
        <taxon>Spiroplasma</taxon>
    </lineage>
</organism>
<evidence type="ECO:0008006" key="4">
    <source>
        <dbReference type="Google" id="ProtNLM"/>
    </source>
</evidence>
<dbReference type="OrthoDB" id="388967at2"/>
<dbReference type="InterPro" id="IPR054816">
    <property type="entry name" value="Lipoprotein_mollicutes-type_CS"/>
</dbReference>
<protein>
    <recommendedName>
        <fullName evidence="4">Spiralin-like protein</fullName>
    </recommendedName>
</protein>
<evidence type="ECO:0000313" key="3">
    <source>
        <dbReference type="Proteomes" id="UP000424468"/>
    </source>
</evidence>
<name>A0A6I6C7L6_9MOLU</name>
<dbReference type="PROSITE" id="PS51257">
    <property type="entry name" value="PROKAR_LIPOPROTEIN"/>
    <property type="match status" value="1"/>
</dbReference>
<dbReference type="NCBIfam" id="NF045726">
    <property type="entry name" value="XXplasma_LP"/>
    <property type="match status" value="1"/>
</dbReference>
<dbReference type="Pfam" id="PF05215">
    <property type="entry name" value="Spiralin"/>
    <property type="match status" value="1"/>
</dbReference>
<evidence type="ECO:0000313" key="2">
    <source>
        <dbReference type="EMBL" id="QGS51419.1"/>
    </source>
</evidence>
<accession>A0A6I6C7L6</accession>
<dbReference type="KEGG" id="stab:STABA_v1c00520"/>
<dbReference type="AlphaFoldDB" id="A0A6I6C7L6"/>
<dbReference type="Proteomes" id="UP000424468">
    <property type="component" value="Chromosome"/>
</dbReference>
<feature type="chain" id="PRO_5026305268" description="Spiralin-like protein" evidence="1">
    <location>
        <begin position="24"/>
        <end position="260"/>
    </location>
</feature>
<keyword evidence="1" id="KW-0732">Signal</keyword>
<evidence type="ECO:0000256" key="1">
    <source>
        <dbReference type="SAM" id="SignalP"/>
    </source>
</evidence>
<gene>
    <name evidence="2" type="ORF">STABA_v1c00520</name>
</gene>
<sequence length="260" mass="26649">MKKLLSLLGAMGMVATSSSVAVACNNGTSVKDLSTIKTADLTVAPTANDEAAAKKAVLAQINAKLSVKAVETTDVVFSKFSQATSAEKAGSIVATAAEKSTLVKGTTTFVLTFKSAEASSKTELLAQIKVKNSDASALTEDDFDIASEPAISATAAKITAKGDKYQGSVSLTYSKGEASSKAELSSVIKTLDLGAFSFSESTPSKTELLAQIKVKNSDASALTEDDFDIASEPAISATAAKITAKGDKYQGSVSLTYSKG</sequence>
<feature type="signal peptide" evidence="1">
    <location>
        <begin position="1"/>
        <end position="23"/>
    </location>
</feature>
<dbReference type="NCBIfam" id="NF038029">
    <property type="entry name" value="LP_plasma"/>
    <property type="match status" value="1"/>
</dbReference>
<dbReference type="GO" id="GO:0016020">
    <property type="term" value="C:membrane"/>
    <property type="evidence" value="ECO:0007669"/>
    <property type="project" value="InterPro"/>
</dbReference>
<keyword evidence="3" id="KW-1185">Reference proteome</keyword>
<reference evidence="2 3" key="1">
    <citation type="submission" date="2019-11" db="EMBL/GenBank/DDBJ databases">
        <title>Complete genome sequence of Spiroplasma tabanidicola TAUS-1 (DSM 22603).</title>
        <authorList>
            <person name="Huang C.-T."/>
            <person name="Lin Y.-C."/>
            <person name="Kuo C.-H."/>
        </authorList>
    </citation>
    <scope>NUCLEOTIDE SEQUENCE [LARGE SCALE GENOMIC DNA]</scope>
    <source>
        <strain evidence="2 3">TAUS-1</strain>
    </source>
</reference>